<keyword evidence="1" id="KW-1133">Transmembrane helix</keyword>
<comment type="caution">
    <text evidence="2">The sequence shown here is derived from an EMBL/GenBank/DDBJ whole genome shotgun (WGS) entry which is preliminary data.</text>
</comment>
<dbReference type="AlphaFoldDB" id="A0A4Z1PBY6"/>
<feature type="transmembrane region" description="Helical" evidence="1">
    <location>
        <begin position="129"/>
        <end position="149"/>
    </location>
</feature>
<evidence type="ECO:0000313" key="3">
    <source>
        <dbReference type="Proteomes" id="UP000298493"/>
    </source>
</evidence>
<proteinExistence type="predicted"/>
<protein>
    <submittedName>
        <fullName evidence="2">Uncharacterized protein</fullName>
    </submittedName>
</protein>
<evidence type="ECO:0000256" key="1">
    <source>
        <dbReference type="SAM" id="Phobius"/>
    </source>
</evidence>
<organism evidence="2 3">
    <name type="scientific">Venturia nashicola</name>
    <dbReference type="NCBI Taxonomy" id="86259"/>
    <lineage>
        <taxon>Eukaryota</taxon>
        <taxon>Fungi</taxon>
        <taxon>Dikarya</taxon>
        <taxon>Ascomycota</taxon>
        <taxon>Pezizomycotina</taxon>
        <taxon>Dothideomycetes</taxon>
        <taxon>Pleosporomycetidae</taxon>
        <taxon>Venturiales</taxon>
        <taxon>Venturiaceae</taxon>
        <taxon>Venturia</taxon>
    </lineage>
</organism>
<keyword evidence="1" id="KW-0472">Membrane</keyword>
<reference evidence="2 3" key="1">
    <citation type="submission" date="2019-04" db="EMBL/GenBank/DDBJ databases">
        <title>High contiguity whole genome sequence and gene annotation resource for two Venturia nashicola isolates.</title>
        <authorList>
            <person name="Prokchorchik M."/>
            <person name="Won K."/>
            <person name="Lee Y."/>
            <person name="Choi E.D."/>
            <person name="Segonzac C."/>
            <person name="Sohn K.H."/>
        </authorList>
    </citation>
    <scope>NUCLEOTIDE SEQUENCE [LARGE SCALE GENOMIC DNA]</scope>
    <source>
        <strain evidence="2 3">PRI2</strain>
    </source>
</reference>
<dbReference type="Proteomes" id="UP000298493">
    <property type="component" value="Unassembled WGS sequence"/>
</dbReference>
<keyword evidence="1" id="KW-0812">Transmembrane</keyword>
<name>A0A4Z1PBY6_9PEZI</name>
<gene>
    <name evidence="2" type="ORF">E6O75_ATG00783</name>
</gene>
<keyword evidence="3" id="KW-1185">Reference proteome</keyword>
<dbReference type="EMBL" id="SNSC02000002">
    <property type="protein sequence ID" value="TID26290.1"/>
    <property type="molecule type" value="Genomic_DNA"/>
</dbReference>
<accession>A0A4Z1PBY6</accession>
<evidence type="ECO:0000313" key="2">
    <source>
        <dbReference type="EMBL" id="TID26290.1"/>
    </source>
</evidence>
<sequence length="191" mass="21553">MQSSTLLPLSLRASISVHAFPQTIWTGKCDSTYSIHHSLEVPISTKKSWSEGEEGEEERRERKVNLSLEFQQGNDIYEETGQEHTFTLKSLKKKAKAKSKPIPNHQLPSPLCFSLYNLNNNYRCKPTHIFTNIQIPYILIFLLILLSMVTQSSQHGQHEYDVPDEEAGLQVFKASGRRGSALNPAVDGSIL</sequence>